<protein>
    <submittedName>
        <fullName evidence="1">Uncharacterized protein</fullName>
    </submittedName>
</protein>
<dbReference type="EMBL" id="JAHYIQ010000001">
    <property type="protein sequence ID" value="KAK1137464.1"/>
    <property type="molecule type" value="Genomic_DNA"/>
</dbReference>
<dbReference type="AlphaFoldDB" id="A0AA40KY42"/>
<gene>
    <name evidence="1" type="ORF">K0M31_001973</name>
</gene>
<name>A0AA40KY42_9HYME</name>
<organism evidence="1 2">
    <name type="scientific">Melipona bicolor</name>
    <dbReference type="NCBI Taxonomy" id="60889"/>
    <lineage>
        <taxon>Eukaryota</taxon>
        <taxon>Metazoa</taxon>
        <taxon>Ecdysozoa</taxon>
        <taxon>Arthropoda</taxon>
        <taxon>Hexapoda</taxon>
        <taxon>Insecta</taxon>
        <taxon>Pterygota</taxon>
        <taxon>Neoptera</taxon>
        <taxon>Endopterygota</taxon>
        <taxon>Hymenoptera</taxon>
        <taxon>Apocrita</taxon>
        <taxon>Aculeata</taxon>
        <taxon>Apoidea</taxon>
        <taxon>Anthophila</taxon>
        <taxon>Apidae</taxon>
        <taxon>Melipona</taxon>
    </lineage>
</organism>
<keyword evidence="2" id="KW-1185">Reference proteome</keyword>
<evidence type="ECO:0000313" key="2">
    <source>
        <dbReference type="Proteomes" id="UP001177670"/>
    </source>
</evidence>
<accession>A0AA40KY42</accession>
<dbReference type="Proteomes" id="UP001177670">
    <property type="component" value="Unassembled WGS sequence"/>
</dbReference>
<proteinExistence type="predicted"/>
<evidence type="ECO:0000313" key="1">
    <source>
        <dbReference type="EMBL" id="KAK1137464.1"/>
    </source>
</evidence>
<comment type="caution">
    <text evidence="1">The sequence shown here is derived from an EMBL/GenBank/DDBJ whole genome shotgun (WGS) entry which is preliminary data.</text>
</comment>
<sequence length="67" mass="7869">MSVVRKETKVPFPFHRFDGKTGLWCVHGLWSGFSEGLLVELASGKKAERECRRYDVEKQEQQDRKRT</sequence>
<reference evidence="1" key="1">
    <citation type="submission" date="2021-10" db="EMBL/GenBank/DDBJ databases">
        <title>Melipona bicolor Genome sequencing and assembly.</title>
        <authorList>
            <person name="Araujo N.S."/>
            <person name="Arias M.C."/>
        </authorList>
    </citation>
    <scope>NUCLEOTIDE SEQUENCE</scope>
    <source>
        <strain evidence="1">USP_2M_L1-L4_2017</strain>
        <tissue evidence="1">Whole body</tissue>
    </source>
</reference>